<name>A0A9W8M2B5_9FUNG</name>
<dbReference type="Gene3D" id="1.10.287.3240">
    <property type="match status" value="1"/>
</dbReference>
<comment type="caution">
    <text evidence="4">The sequence shown here is derived from an EMBL/GenBank/DDBJ whole genome shotgun (WGS) entry which is preliminary data.</text>
</comment>
<dbReference type="HAMAP" id="MF_00271">
    <property type="entry name" value="ATP_synth_D_arch"/>
    <property type="match status" value="1"/>
</dbReference>
<protein>
    <submittedName>
        <fullName evidence="4">H(+)-transporting V1 sector ATPase subunit D</fullName>
    </submittedName>
</protein>
<dbReference type="Pfam" id="PF01813">
    <property type="entry name" value="ATP-synt_D"/>
    <property type="match status" value="1"/>
</dbReference>
<evidence type="ECO:0000256" key="1">
    <source>
        <dbReference type="ARBA" id="ARBA00005850"/>
    </source>
</evidence>
<dbReference type="InterPro" id="IPR002699">
    <property type="entry name" value="V_ATPase_D"/>
</dbReference>
<dbReference type="AlphaFoldDB" id="A0A9W8M2B5"/>
<reference evidence="4" key="1">
    <citation type="submission" date="2022-07" db="EMBL/GenBank/DDBJ databases">
        <title>Phylogenomic reconstructions and comparative analyses of Kickxellomycotina fungi.</title>
        <authorList>
            <person name="Reynolds N.K."/>
            <person name="Stajich J.E."/>
            <person name="Barry K."/>
            <person name="Grigoriev I.V."/>
            <person name="Crous P."/>
            <person name="Smith M.E."/>
        </authorList>
    </citation>
    <scope>NUCLEOTIDE SEQUENCE</scope>
    <source>
        <strain evidence="4">NRRL 1566</strain>
    </source>
</reference>
<accession>A0A9W8M2B5</accession>
<comment type="similarity">
    <text evidence="1">Belongs to the V-ATPase D subunit family.</text>
</comment>
<dbReference type="NCBIfam" id="TIGR00309">
    <property type="entry name" value="V_ATPase_subD"/>
    <property type="match status" value="1"/>
</dbReference>
<proteinExistence type="inferred from homology"/>
<dbReference type="EMBL" id="JANBUW010000012">
    <property type="protein sequence ID" value="KAJ2851457.1"/>
    <property type="molecule type" value="Genomic_DNA"/>
</dbReference>
<dbReference type="Proteomes" id="UP001139887">
    <property type="component" value="Unassembled WGS sequence"/>
</dbReference>
<dbReference type="PANTHER" id="PTHR11671">
    <property type="entry name" value="V-TYPE ATP SYNTHASE SUBUNIT D"/>
    <property type="match status" value="1"/>
</dbReference>
<keyword evidence="5" id="KW-1185">Reference proteome</keyword>
<keyword evidence="2" id="KW-0813">Transport</keyword>
<sequence length="580" mass="66205">MYIYKDTTDIFYKFKLLVHLLLKIAPAVLKYSLRVDTGHYDNDTDGVLVPITQFLLDQNIFYSINMGYPYKLDLEKFGESQLAYFRCSWDSSYKEKAQIIHANAKSLEHLHIKYLRPDGFSSLIIDEHGNTVCYPHMQMLHLFSEGVTIKELPSIGDAVPFSRLRNLEVSVGYLFKDDIFFRGNEKTLINLLIDINYKAALNLVKNNVFTPARMKVLKGISIFAGENRQKRPIFTNTTRKMFENIFMYSEELYVLEAETAYEFSSFVRSSPKFYNLTTLAIHKRRFSLAECVKLLAHFPKLYSFTGTIDKLGEEYQGMDIAEMAAVRDNVFPTRMNLTVTKSRLKGAQTGHSLLKRKSEALTTRFRVIVRKIEEAKLKMGKVMQNASFSLAEVAYITGDISYQVRESAKTATFKVSAKQENVSGVLLPAFESDVQSGPGQFELTGLGRGGQQIQKARAVYIKAVETLVELASLQTAFVILDEVIKLTNRRVNAIEYVIIPRIENTISYINSELDEQDREEFYRLKKIQGKKKERAAKAQLELSEQAKQAIADGMLHDKVGEDESGVRNLLNEQVDEDIIF</sequence>
<keyword evidence="3" id="KW-0406">Ion transport</keyword>
<evidence type="ECO:0000313" key="5">
    <source>
        <dbReference type="Proteomes" id="UP001139887"/>
    </source>
</evidence>
<gene>
    <name evidence="4" type="primary">VMA8</name>
    <name evidence="4" type="ORF">IWW36_001096</name>
</gene>
<evidence type="ECO:0000256" key="2">
    <source>
        <dbReference type="ARBA" id="ARBA00022448"/>
    </source>
</evidence>
<dbReference type="OrthoDB" id="7676488at2759"/>
<evidence type="ECO:0000256" key="3">
    <source>
        <dbReference type="ARBA" id="ARBA00023065"/>
    </source>
</evidence>
<evidence type="ECO:0000313" key="4">
    <source>
        <dbReference type="EMBL" id="KAJ2851457.1"/>
    </source>
</evidence>
<dbReference type="GO" id="GO:0046961">
    <property type="term" value="F:proton-transporting ATPase activity, rotational mechanism"/>
    <property type="evidence" value="ECO:0007669"/>
    <property type="project" value="InterPro"/>
</dbReference>
<organism evidence="4 5">
    <name type="scientific">Coemansia brasiliensis</name>
    <dbReference type="NCBI Taxonomy" id="2650707"/>
    <lineage>
        <taxon>Eukaryota</taxon>
        <taxon>Fungi</taxon>
        <taxon>Fungi incertae sedis</taxon>
        <taxon>Zoopagomycota</taxon>
        <taxon>Kickxellomycotina</taxon>
        <taxon>Kickxellomycetes</taxon>
        <taxon>Kickxellales</taxon>
        <taxon>Kickxellaceae</taxon>
        <taxon>Coemansia</taxon>
    </lineage>
</organism>